<protein>
    <recommendedName>
        <fullName evidence="1">S-Me-THD-like C-terminal domain-containing protein</fullName>
    </recommendedName>
</protein>
<evidence type="ECO:0000259" key="1">
    <source>
        <dbReference type="Pfam" id="PF20906"/>
    </source>
</evidence>
<sequence length="198" mass="22069">TLILQSAVDDYRAEDLSRYAAVASGGRAYVARCPAKVELYKKGMVPKQVTKCIRIGEAVRIARGKGGNPVAPFIEETSAEKLFEGTVSSHDVEGRGGFNWGNWYVKGHDEFWGHSFRVWFKNEHLISWLDGEPCAVCPDLICIVDAKTGEGLSNFVESGEHNGKNVVIFRLRAHKAWKTKKGLELFGPAHFGHDMEYK</sequence>
<dbReference type="InterPro" id="IPR027479">
    <property type="entry name" value="S-Me-THD_N_sf"/>
</dbReference>
<dbReference type="SUPFAM" id="SSF160991">
    <property type="entry name" value="CV3147-like"/>
    <property type="match status" value="1"/>
</dbReference>
<dbReference type="Gene3D" id="3.40.1610.10">
    <property type="entry name" value="CV3147-like domain"/>
    <property type="match status" value="1"/>
</dbReference>
<dbReference type="Gene3D" id="2.40.390.10">
    <property type="entry name" value="CV3147-like"/>
    <property type="match status" value="1"/>
</dbReference>
<accession>X1HC71</accession>
<evidence type="ECO:0000313" key="2">
    <source>
        <dbReference type="EMBL" id="GAH66962.1"/>
    </source>
</evidence>
<dbReference type="InterPro" id="IPR024071">
    <property type="entry name" value="S-Me-THD_C_sf"/>
</dbReference>
<feature type="domain" description="S-Me-THD-like C-terminal" evidence="1">
    <location>
        <begin position="9"/>
        <end position="198"/>
    </location>
</feature>
<dbReference type="Pfam" id="PF20906">
    <property type="entry name" value="S-Me-THD_C"/>
    <property type="match status" value="1"/>
</dbReference>
<dbReference type="InterPro" id="IPR048350">
    <property type="entry name" value="S-Me-THD-like_C"/>
</dbReference>
<proteinExistence type="predicted"/>
<dbReference type="EMBL" id="BARU01026799">
    <property type="protein sequence ID" value="GAH66962.1"/>
    <property type="molecule type" value="Genomic_DNA"/>
</dbReference>
<feature type="non-terminal residue" evidence="2">
    <location>
        <position position="1"/>
    </location>
</feature>
<name>X1HC71_9ZZZZ</name>
<organism evidence="2">
    <name type="scientific">marine sediment metagenome</name>
    <dbReference type="NCBI Taxonomy" id="412755"/>
    <lineage>
        <taxon>unclassified sequences</taxon>
        <taxon>metagenomes</taxon>
        <taxon>ecological metagenomes</taxon>
    </lineage>
</organism>
<comment type="caution">
    <text evidence="2">The sequence shown here is derived from an EMBL/GenBank/DDBJ whole genome shotgun (WGS) entry which is preliminary data.</text>
</comment>
<reference evidence="2" key="1">
    <citation type="journal article" date="2014" name="Front. Microbiol.">
        <title>High frequency of phylogenetically diverse reductive dehalogenase-homologous genes in deep subseafloor sedimentary metagenomes.</title>
        <authorList>
            <person name="Kawai M."/>
            <person name="Futagami T."/>
            <person name="Toyoda A."/>
            <person name="Takaki Y."/>
            <person name="Nishi S."/>
            <person name="Hori S."/>
            <person name="Arai W."/>
            <person name="Tsubouchi T."/>
            <person name="Morono Y."/>
            <person name="Uchiyama I."/>
            <person name="Ito T."/>
            <person name="Fujiyama A."/>
            <person name="Inagaki F."/>
            <person name="Takami H."/>
        </authorList>
    </citation>
    <scope>NUCLEOTIDE SEQUENCE</scope>
    <source>
        <strain evidence="2">Expedition CK06-06</strain>
    </source>
</reference>
<gene>
    <name evidence="2" type="ORF">S03H2_43008</name>
</gene>
<dbReference type="AlphaFoldDB" id="X1HC71"/>